<evidence type="ECO:0000259" key="4">
    <source>
        <dbReference type="PROSITE" id="PS50949"/>
    </source>
</evidence>
<dbReference type="InterPro" id="IPR011711">
    <property type="entry name" value="GntR_C"/>
</dbReference>
<dbReference type="Pfam" id="PF07729">
    <property type="entry name" value="FCD"/>
    <property type="match status" value="1"/>
</dbReference>
<dbReference type="PANTHER" id="PTHR43537">
    <property type="entry name" value="TRANSCRIPTIONAL REGULATOR, GNTR FAMILY"/>
    <property type="match status" value="1"/>
</dbReference>
<keyword evidence="1" id="KW-0805">Transcription regulation</keyword>
<feature type="domain" description="HTH gntR-type" evidence="4">
    <location>
        <begin position="11"/>
        <end position="79"/>
    </location>
</feature>
<dbReference type="Pfam" id="PF00392">
    <property type="entry name" value="GntR"/>
    <property type="match status" value="1"/>
</dbReference>
<reference evidence="5" key="1">
    <citation type="submission" date="2016-04" db="EMBL/GenBank/DDBJ databases">
        <authorList>
            <person name="Evans L.H."/>
            <person name="Alamgir A."/>
            <person name="Owens N."/>
            <person name="Weber N.D."/>
            <person name="Virtaneva K."/>
            <person name="Barbian K."/>
            <person name="Babar A."/>
            <person name="Rosenke K."/>
        </authorList>
    </citation>
    <scope>NUCLEOTIDE SEQUENCE</scope>
    <source>
        <strain evidence="5">86</strain>
    </source>
</reference>
<gene>
    <name evidence="5" type="ORF">KL86CLO1_10638</name>
</gene>
<dbReference type="InterPro" id="IPR036390">
    <property type="entry name" value="WH_DNA-bd_sf"/>
</dbReference>
<dbReference type="SUPFAM" id="SSF48008">
    <property type="entry name" value="GntR ligand-binding domain-like"/>
    <property type="match status" value="1"/>
</dbReference>
<evidence type="ECO:0000256" key="1">
    <source>
        <dbReference type="ARBA" id="ARBA00023015"/>
    </source>
</evidence>
<evidence type="ECO:0000256" key="3">
    <source>
        <dbReference type="ARBA" id="ARBA00023163"/>
    </source>
</evidence>
<dbReference type="InterPro" id="IPR008920">
    <property type="entry name" value="TF_FadR/GntR_C"/>
</dbReference>
<dbReference type="InterPro" id="IPR036388">
    <property type="entry name" value="WH-like_DNA-bd_sf"/>
</dbReference>
<protein>
    <submittedName>
        <fullName evidence="5">Transcriptional regulator</fullName>
    </submittedName>
</protein>
<dbReference type="PANTHER" id="PTHR43537:SF5">
    <property type="entry name" value="UXU OPERON TRANSCRIPTIONAL REGULATOR"/>
    <property type="match status" value="1"/>
</dbReference>
<name>A0A212J837_9FIRM</name>
<dbReference type="GO" id="GO:0003677">
    <property type="term" value="F:DNA binding"/>
    <property type="evidence" value="ECO:0007669"/>
    <property type="project" value="UniProtKB-KW"/>
</dbReference>
<dbReference type="Gene3D" id="1.10.10.10">
    <property type="entry name" value="Winged helix-like DNA-binding domain superfamily/Winged helix DNA-binding domain"/>
    <property type="match status" value="1"/>
</dbReference>
<dbReference type="PROSITE" id="PS50949">
    <property type="entry name" value="HTH_GNTR"/>
    <property type="match status" value="1"/>
</dbReference>
<keyword evidence="2" id="KW-0238">DNA-binding</keyword>
<dbReference type="CDD" id="cd07377">
    <property type="entry name" value="WHTH_GntR"/>
    <property type="match status" value="1"/>
</dbReference>
<dbReference type="AlphaFoldDB" id="A0A212J837"/>
<evidence type="ECO:0000313" key="5">
    <source>
        <dbReference type="EMBL" id="SBV95375.1"/>
    </source>
</evidence>
<dbReference type="InterPro" id="IPR000524">
    <property type="entry name" value="Tscrpt_reg_HTH_GntR"/>
</dbReference>
<dbReference type="SUPFAM" id="SSF46785">
    <property type="entry name" value="Winged helix' DNA-binding domain"/>
    <property type="match status" value="1"/>
</dbReference>
<dbReference type="EMBL" id="FLUN01000001">
    <property type="protein sequence ID" value="SBV95375.1"/>
    <property type="molecule type" value="Genomic_DNA"/>
</dbReference>
<dbReference type="Gene3D" id="1.20.120.530">
    <property type="entry name" value="GntR ligand-binding domain-like"/>
    <property type="match status" value="1"/>
</dbReference>
<sequence>MDELFKKQEKKSTVDIVIDGIWELLRTKKLQPGQKVPSESEISEGLGVSRGSVREAMKILSAFGIVEIRAGDGTYIPTKAGKPIIEPMLFSFMLYDPDLKELTEFRKMIEVDVVELVILNREKNQRERGLLEENMARFNELRRSADSTPEAFARLDLDFHRILGQAAHNNMMSRIYEFVIDYFEESISNSHHKQINGERTYKAHSQIIEGIRSNDPELARKAIYDSVDLWENFQYQARISH</sequence>
<dbReference type="PRINTS" id="PR00035">
    <property type="entry name" value="HTHGNTR"/>
</dbReference>
<organism evidence="5">
    <name type="scientific">uncultured Eubacteriales bacterium</name>
    <dbReference type="NCBI Taxonomy" id="172733"/>
    <lineage>
        <taxon>Bacteria</taxon>
        <taxon>Bacillati</taxon>
        <taxon>Bacillota</taxon>
        <taxon>Clostridia</taxon>
        <taxon>Eubacteriales</taxon>
        <taxon>environmental samples</taxon>
    </lineage>
</organism>
<accession>A0A212J837</accession>
<dbReference type="SMART" id="SM00895">
    <property type="entry name" value="FCD"/>
    <property type="match status" value="1"/>
</dbReference>
<proteinExistence type="predicted"/>
<dbReference type="SMART" id="SM00345">
    <property type="entry name" value="HTH_GNTR"/>
    <property type="match status" value="1"/>
</dbReference>
<evidence type="ECO:0000256" key="2">
    <source>
        <dbReference type="ARBA" id="ARBA00023125"/>
    </source>
</evidence>
<keyword evidence="3" id="KW-0804">Transcription</keyword>
<dbReference type="GO" id="GO:0003700">
    <property type="term" value="F:DNA-binding transcription factor activity"/>
    <property type="evidence" value="ECO:0007669"/>
    <property type="project" value="InterPro"/>
</dbReference>